<dbReference type="InterPro" id="IPR031319">
    <property type="entry name" value="A-amylase_C"/>
</dbReference>
<name>A0A0V1CEH9_TRIBR</name>
<dbReference type="EMBL" id="JYDI01000235">
    <property type="protein sequence ID" value="KRY47621.1"/>
    <property type="molecule type" value="Genomic_DNA"/>
</dbReference>
<evidence type="ECO:0000256" key="14">
    <source>
        <dbReference type="RuleBase" id="RU361134"/>
    </source>
</evidence>
<dbReference type="SMART" id="SM00632">
    <property type="entry name" value="Aamy_C"/>
    <property type="match status" value="1"/>
</dbReference>
<dbReference type="Gene3D" id="2.60.40.1180">
    <property type="entry name" value="Golgi alpha-mannosidase II"/>
    <property type="match status" value="1"/>
</dbReference>
<keyword evidence="8 14" id="KW-0378">Hydrolase</keyword>
<dbReference type="EC" id="3.2.1.1" evidence="6 14"/>
<comment type="cofactor">
    <cofactor evidence="2">
        <name>Ca(2+)</name>
        <dbReference type="ChEBI" id="CHEBI:29108"/>
    </cofactor>
</comment>
<comment type="similarity">
    <text evidence="4 13">Belongs to the glycosyl hydrolase 13 family.</text>
</comment>
<accession>A0A0V1CEH9</accession>
<dbReference type="Gene3D" id="3.20.20.80">
    <property type="entry name" value="Glycosidases"/>
    <property type="match status" value="1"/>
</dbReference>
<keyword evidence="10" id="KW-0868">Chloride</keyword>
<keyword evidence="7" id="KW-0479">Metal-binding</keyword>
<comment type="caution">
    <text evidence="17">The sequence shown here is derived from an EMBL/GenBank/DDBJ whole genome shotgun (WGS) entry which is preliminary data.</text>
</comment>
<evidence type="ECO:0000256" key="3">
    <source>
        <dbReference type="ARBA" id="ARBA00001923"/>
    </source>
</evidence>
<dbReference type="InterPro" id="IPR017853">
    <property type="entry name" value="GH"/>
</dbReference>
<evidence type="ECO:0000256" key="1">
    <source>
        <dbReference type="ARBA" id="ARBA00000548"/>
    </source>
</evidence>
<dbReference type="InterPro" id="IPR006047">
    <property type="entry name" value="GH13_cat_dom"/>
</dbReference>
<proteinExistence type="inferred from homology"/>
<dbReference type="InterPro" id="IPR013780">
    <property type="entry name" value="Glyco_hydro_b"/>
</dbReference>
<keyword evidence="18" id="KW-1185">Reference proteome</keyword>
<feature type="domain" description="Glycosyl hydrolase family 13 catalytic" evidence="16">
    <location>
        <begin position="70"/>
        <end position="455"/>
    </location>
</feature>
<dbReference type="GO" id="GO:0046872">
    <property type="term" value="F:metal ion binding"/>
    <property type="evidence" value="ECO:0007669"/>
    <property type="project" value="UniProtKB-KW"/>
</dbReference>
<evidence type="ECO:0000256" key="4">
    <source>
        <dbReference type="ARBA" id="ARBA00008061"/>
    </source>
</evidence>
<dbReference type="PANTHER" id="PTHR43447">
    <property type="entry name" value="ALPHA-AMYLASE"/>
    <property type="match status" value="1"/>
</dbReference>
<evidence type="ECO:0000256" key="8">
    <source>
        <dbReference type="ARBA" id="ARBA00022801"/>
    </source>
</evidence>
<evidence type="ECO:0000256" key="7">
    <source>
        <dbReference type="ARBA" id="ARBA00022723"/>
    </source>
</evidence>
<evidence type="ECO:0000313" key="18">
    <source>
        <dbReference type="Proteomes" id="UP000054653"/>
    </source>
</evidence>
<dbReference type="Pfam" id="PF02806">
    <property type="entry name" value="Alpha-amylase_C"/>
    <property type="match status" value="1"/>
</dbReference>
<evidence type="ECO:0000256" key="10">
    <source>
        <dbReference type="ARBA" id="ARBA00023214"/>
    </source>
</evidence>
<dbReference type="CDD" id="cd11317">
    <property type="entry name" value="AmyAc_bac_euk_AmyA"/>
    <property type="match status" value="1"/>
</dbReference>
<dbReference type="STRING" id="45882.A0A0V1CEH9"/>
<organism evidence="17 18">
    <name type="scientific">Trichinella britovi</name>
    <name type="common">Parasitic roundworm</name>
    <dbReference type="NCBI Taxonomy" id="45882"/>
    <lineage>
        <taxon>Eukaryota</taxon>
        <taxon>Metazoa</taxon>
        <taxon>Ecdysozoa</taxon>
        <taxon>Nematoda</taxon>
        <taxon>Enoplea</taxon>
        <taxon>Dorylaimia</taxon>
        <taxon>Trichinellida</taxon>
        <taxon>Trichinellidae</taxon>
        <taxon>Trichinella</taxon>
    </lineage>
</organism>
<keyword evidence="12 14" id="KW-0326">Glycosidase</keyword>
<dbReference type="InterPro" id="IPR006048">
    <property type="entry name" value="A-amylase/branching_C"/>
</dbReference>
<dbReference type="GO" id="GO:0004556">
    <property type="term" value="F:alpha-amylase activity"/>
    <property type="evidence" value="ECO:0007669"/>
    <property type="project" value="UniProtKB-UniRule"/>
</dbReference>
<evidence type="ECO:0000256" key="11">
    <source>
        <dbReference type="ARBA" id="ARBA00023277"/>
    </source>
</evidence>
<comment type="catalytic activity">
    <reaction evidence="1 14">
        <text>Endohydrolysis of (1-&gt;4)-alpha-D-glucosidic linkages in polysaccharides containing three or more (1-&gt;4)-alpha-linked D-glucose units.</text>
        <dbReference type="EC" id="3.2.1.1"/>
    </reaction>
</comment>
<evidence type="ECO:0000256" key="6">
    <source>
        <dbReference type="ARBA" id="ARBA00012595"/>
    </source>
</evidence>
<comment type="subunit">
    <text evidence="5">Monomer.</text>
</comment>
<dbReference type="OrthoDB" id="550577at2759"/>
<keyword evidence="9" id="KW-0106">Calcium</keyword>
<dbReference type="Pfam" id="PF00128">
    <property type="entry name" value="Alpha-amylase"/>
    <property type="match status" value="1"/>
</dbReference>
<keyword evidence="11 14" id="KW-0119">Carbohydrate metabolism</keyword>
<feature type="domain" description="Alpha-amylase C-terminal" evidence="15">
    <location>
        <begin position="464"/>
        <end position="551"/>
    </location>
</feature>
<evidence type="ECO:0000259" key="15">
    <source>
        <dbReference type="SMART" id="SM00632"/>
    </source>
</evidence>
<protein>
    <recommendedName>
        <fullName evidence="6 14">Alpha-amylase</fullName>
        <ecNumber evidence="6 14">3.2.1.1</ecNumber>
    </recommendedName>
</protein>
<evidence type="ECO:0000313" key="17">
    <source>
        <dbReference type="EMBL" id="KRY47621.1"/>
    </source>
</evidence>
<dbReference type="InterPro" id="IPR006046">
    <property type="entry name" value="Alpha_amylase"/>
</dbReference>
<dbReference type="SUPFAM" id="SSF51011">
    <property type="entry name" value="Glycosyl hydrolase domain"/>
    <property type="match status" value="1"/>
</dbReference>
<dbReference type="SMART" id="SM00642">
    <property type="entry name" value="Aamy"/>
    <property type="match status" value="1"/>
</dbReference>
<dbReference type="GO" id="GO:0005975">
    <property type="term" value="P:carbohydrate metabolic process"/>
    <property type="evidence" value="ECO:0007669"/>
    <property type="project" value="InterPro"/>
</dbReference>
<evidence type="ECO:0000256" key="9">
    <source>
        <dbReference type="ARBA" id="ARBA00022837"/>
    </source>
</evidence>
<reference evidence="17 18" key="1">
    <citation type="submission" date="2015-01" db="EMBL/GenBank/DDBJ databases">
        <title>Evolution of Trichinella species and genotypes.</title>
        <authorList>
            <person name="Korhonen P.K."/>
            <person name="Edoardo P."/>
            <person name="Giuseppe L.R."/>
            <person name="Gasser R.B."/>
        </authorList>
    </citation>
    <scope>NUCLEOTIDE SEQUENCE [LARGE SCALE GENOMIC DNA]</scope>
    <source>
        <strain evidence="17">ISS120</strain>
    </source>
</reference>
<gene>
    <name evidence="17" type="primary">amy</name>
    <name evidence="17" type="ORF">T03_7054</name>
</gene>
<evidence type="ECO:0000256" key="13">
    <source>
        <dbReference type="RuleBase" id="RU003615"/>
    </source>
</evidence>
<dbReference type="Proteomes" id="UP000054653">
    <property type="component" value="Unassembled WGS sequence"/>
</dbReference>
<evidence type="ECO:0000256" key="2">
    <source>
        <dbReference type="ARBA" id="ARBA00001913"/>
    </source>
</evidence>
<sequence length="751" mass="87324">MIFQIKYFNNVYLCAFVTIYRQAIQHKIYRKMNVKPACEFPLFIFSTAFFYSYAFNSECFKQLAVDPTRQLVVHLFEWGWTDIAKECKNYLWKSGIGAVQVSPPNEHIIIVENNDLPWWSRYQPISYQLYSRSGSEKEFINMVEECNKYGIRIIADIVINHMVGANMEGYGWHGSYFKSTPFEEYFPSVPYNETDFHDKICNGNIEDYGNRWQVRNCRLVNLVDLDHSNPNVQASIVAYMNRLIDIGVAGFRIDAAKHMWPDMLRKIIYQLKPLNSAYFPKSTNNITPNQCPFIFNEVIDQGGEPIKAEEYLDIGRVTNFKYGLDLSAAVRRRKNFKHLINFGEAWNYFPSNGALVFVDNHDNQRGHGGGGPVLTFKNGNAYKMAVHFMLAWSYGLPRLMSSYYFNTANQGPPSTGFPFFNTTSPMFDRNGKCIASTGWTCEHRWPSFYQMSLFHQNTSNKAIWNTVVDEHRIAFSKGNSGFFALNNHPTENWILHVNTGLPPGYYCDHITGNLNVKRNSCSGKTVFVNPNGWIDLLVRAEETLAISSKNALSKFEPSYRRTLVFVKKKTQIGEYLFMRGRRPSSDSTRWQNQWKNKYTIPIVHVADYDPSFTDYHQWKQHDNMLQWSLSSSKIALKEKKPTVENLFKMGSPLIWTTDNKRSNAYNIYNRYGAHYWMLDVMMDCSKTENDWFEFHIIKQDGEMEKIINIKQCENAYLLLLGKKIKHHLARCGYVNIVEYGMQNCTIDLEKI</sequence>
<dbReference type="AlphaFoldDB" id="A0A0V1CEH9"/>
<dbReference type="SUPFAM" id="SSF51445">
    <property type="entry name" value="(Trans)glycosidases"/>
    <property type="match status" value="1"/>
</dbReference>
<evidence type="ECO:0000259" key="16">
    <source>
        <dbReference type="SMART" id="SM00642"/>
    </source>
</evidence>
<dbReference type="OMA" id="GTHGVQS"/>
<dbReference type="PRINTS" id="PR00110">
    <property type="entry name" value="ALPHAAMYLASE"/>
</dbReference>
<comment type="cofactor">
    <cofactor evidence="3">
        <name>chloride</name>
        <dbReference type="ChEBI" id="CHEBI:17996"/>
    </cofactor>
</comment>
<evidence type="ECO:0000256" key="12">
    <source>
        <dbReference type="ARBA" id="ARBA00023295"/>
    </source>
</evidence>
<evidence type="ECO:0000256" key="5">
    <source>
        <dbReference type="ARBA" id="ARBA00011245"/>
    </source>
</evidence>